<keyword evidence="13" id="KW-0804">Transcription</keyword>
<feature type="compositionally biased region" description="Polar residues" evidence="17">
    <location>
        <begin position="864"/>
        <end position="880"/>
    </location>
</feature>
<evidence type="ECO:0000256" key="9">
    <source>
        <dbReference type="ARBA" id="ARBA00022741"/>
    </source>
</evidence>
<evidence type="ECO:0000256" key="1">
    <source>
        <dbReference type="ARBA" id="ARBA00004123"/>
    </source>
</evidence>
<keyword evidence="8" id="KW-0808">Transferase</keyword>
<feature type="domain" description="Protein kinase" evidence="18">
    <location>
        <begin position="45"/>
        <end position="328"/>
    </location>
</feature>
<keyword evidence="6" id="KW-0723">Serine/threonine-protein kinase</keyword>
<feature type="region of interest" description="Disordered" evidence="17">
    <location>
        <begin position="1088"/>
        <end position="1118"/>
    </location>
</feature>
<feature type="compositionally biased region" description="Polar residues" evidence="17">
    <location>
        <begin position="1107"/>
        <end position="1118"/>
    </location>
</feature>
<gene>
    <name evidence="19" type="ORF">PENANT_c014G09178</name>
</gene>
<evidence type="ECO:0000256" key="7">
    <source>
        <dbReference type="ARBA" id="ARBA00022553"/>
    </source>
</evidence>
<dbReference type="PROSITE" id="PS50011">
    <property type="entry name" value="PROTEIN_KINASE_DOM"/>
    <property type="match status" value="1"/>
</dbReference>
<evidence type="ECO:0000256" key="8">
    <source>
        <dbReference type="ARBA" id="ARBA00022679"/>
    </source>
</evidence>
<keyword evidence="12" id="KW-0805">Transcription regulation</keyword>
<keyword evidence="10" id="KW-0418">Kinase</keyword>
<dbReference type="Pfam" id="PF00069">
    <property type="entry name" value="Pkinase"/>
    <property type="match status" value="1"/>
</dbReference>
<evidence type="ECO:0000256" key="15">
    <source>
        <dbReference type="ARBA" id="ARBA00047899"/>
    </source>
</evidence>
<comment type="catalytic activity">
    <reaction evidence="15">
        <text>L-threonyl-[protein] + ATP = O-phospho-L-threonyl-[protein] + ADP + H(+)</text>
        <dbReference type="Rhea" id="RHEA:46608"/>
        <dbReference type="Rhea" id="RHEA-COMP:11060"/>
        <dbReference type="Rhea" id="RHEA-COMP:11605"/>
        <dbReference type="ChEBI" id="CHEBI:15378"/>
        <dbReference type="ChEBI" id="CHEBI:30013"/>
        <dbReference type="ChEBI" id="CHEBI:30616"/>
        <dbReference type="ChEBI" id="CHEBI:61977"/>
        <dbReference type="ChEBI" id="CHEBI:456216"/>
        <dbReference type="EC" id="2.7.11.1"/>
    </reaction>
</comment>
<dbReference type="SMART" id="SM00220">
    <property type="entry name" value="S_TKc"/>
    <property type="match status" value="1"/>
</dbReference>
<dbReference type="GO" id="GO:0004674">
    <property type="term" value="F:protein serine/threonine kinase activity"/>
    <property type="evidence" value="ECO:0007669"/>
    <property type="project" value="UniProtKB-KW"/>
</dbReference>
<evidence type="ECO:0000256" key="5">
    <source>
        <dbReference type="ARBA" id="ARBA00022490"/>
    </source>
</evidence>
<feature type="compositionally biased region" description="Low complexity" evidence="17">
    <location>
        <begin position="1088"/>
        <end position="1106"/>
    </location>
</feature>
<feature type="compositionally biased region" description="Basic and acidic residues" evidence="17">
    <location>
        <begin position="668"/>
        <end position="691"/>
    </location>
</feature>
<feature type="compositionally biased region" description="Basic and acidic residues" evidence="17">
    <location>
        <begin position="475"/>
        <end position="494"/>
    </location>
</feature>
<dbReference type="Gene3D" id="1.10.510.10">
    <property type="entry name" value="Transferase(Phosphotransferase) domain 1"/>
    <property type="match status" value="1"/>
</dbReference>
<dbReference type="GO" id="GO:0003712">
    <property type="term" value="F:transcription coregulator activity"/>
    <property type="evidence" value="ECO:0007669"/>
    <property type="project" value="InterPro"/>
</dbReference>
<feature type="compositionally biased region" description="Low complexity" evidence="17">
    <location>
        <begin position="951"/>
        <end position="966"/>
    </location>
</feature>
<dbReference type="AlphaFoldDB" id="A0A1V6Q4J0"/>
<keyword evidence="9" id="KW-0547">Nucleotide-binding</keyword>
<feature type="compositionally biased region" description="Basic residues" evidence="17">
    <location>
        <begin position="699"/>
        <end position="713"/>
    </location>
</feature>
<dbReference type="FunFam" id="1.10.510.10:FF:000441">
    <property type="entry name" value="Serine/threonine protein kinase"/>
    <property type="match status" value="1"/>
</dbReference>
<dbReference type="PROSITE" id="PS00108">
    <property type="entry name" value="PROTEIN_KINASE_ST"/>
    <property type="match status" value="1"/>
</dbReference>
<dbReference type="Proteomes" id="UP000191672">
    <property type="component" value="Unassembled WGS sequence"/>
</dbReference>
<dbReference type="GO" id="GO:0016592">
    <property type="term" value="C:mediator complex"/>
    <property type="evidence" value="ECO:0007669"/>
    <property type="project" value="InterPro"/>
</dbReference>
<evidence type="ECO:0000256" key="16">
    <source>
        <dbReference type="ARBA" id="ARBA00048679"/>
    </source>
</evidence>
<dbReference type="PANTHER" id="PTHR22967">
    <property type="entry name" value="SERINE/THREONINE PROTEIN KINASE"/>
    <property type="match status" value="1"/>
</dbReference>
<dbReference type="GO" id="GO:0006357">
    <property type="term" value="P:regulation of transcription by RNA polymerase II"/>
    <property type="evidence" value="ECO:0007669"/>
    <property type="project" value="InterPro"/>
</dbReference>
<evidence type="ECO:0000256" key="10">
    <source>
        <dbReference type="ARBA" id="ARBA00022777"/>
    </source>
</evidence>
<evidence type="ECO:0000259" key="18">
    <source>
        <dbReference type="PROSITE" id="PS50011"/>
    </source>
</evidence>
<keyword evidence="11" id="KW-0067">ATP-binding</keyword>
<feature type="compositionally biased region" description="Low complexity" evidence="17">
    <location>
        <begin position="714"/>
        <end position="725"/>
    </location>
</feature>
<feature type="region of interest" description="Disordered" evidence="17">
    <location>
        <begin position="738"/>
        <end position="981"/>
    </location>
</feature>
<evidence type="ECO:0000256" key="2">
    <source>
        <dbReference type="ARBA" id="ARBA00004496"/>
    </source>
</evidence>
<feature type="region of interest" description="Disordered" evidence="17">
    <location>
        <begin position="345"/>
        <end position="429"/>
    </location>
</feature>
<accession>A0A1V6Q4J0</accession>
<dbReference type="EMBL" id="MDYN01000014">
    <property type="protein sequence ID" value="OQD84144.1"/>
    <property type="molecule type" value="Genomic_DNA"/>
</dbReference>
<reference evidence="20" key="1">
    <citation type="journal article" date="2017" name="Nat. Microbiol.">
        <title>Global analysis of biosynthetic gene clusters reveals vast potential of secondary metabolite production in Penicillium species.</title>
        <authorList>
            <person name="Nielsen J.C."/>
            <person name="Grijseels S."/>
            <person name="Prigent S."/>
            <person name="Ji B."/>
            <person name="Dainat J."/>
            <person name="Nielsen K.F."/>
            <person name="Frisvad J.C."/>
            <person name="Workman M."/>
            <person name="Nielsen J."/>
        </authorList>
    </citation>
    <scope>NUCLEOTIDE SEQUENCE [LARGE SCALE GENOMIC DNA]</scope>
    <source>
        <strain evidence="20">IBT 31811</strain>
    </source>
</reference>
<dbReference type="GO" id="GO:0005524">
    <property type="term" value="F:ATP binding"/>
    <property type="evidence" value="ECO:0007669"/>
    <property type="project" value="UniProtKB-KW"/>
</dbReference>
<feature type="compositionally biased region" description="Polar residues" evidence="17">
    <location>
        <begin position="587"/>
        <end position="601"/>
    </location>
</feature>
<proteinExistence type="inferred from homology"/>
<keyword evidence="7" id="KW-0597">Phosphoprotein</keyword>
<feature type="compositionally biased region" description="Polar residues" evidence="17">
    <location>
        <begin position="522"/>
        <end position="536"/>
    </location>
</feature>
<comment type="caution">
    <text evidence="19">The sequence shown here is derived from an EMBL/GenBank/DDBJ whole genome shotgun (WGS) entry which is preliminary data.</text>
</comment>
<keyword evidence="20" id="KW-1185">Reference proteome</keyword>
<evidence type="ECO:0000256" key="3">
    <source>
        <dbReference type="ARBA" id="ARBA00005389"/>
    </source>
</evidence>
<evidence type="ECO:0000313" key="19">
    <source>
        <dbReference type="EMBL" id="OQD84144.1"/>
    </source>
</evidence>
<dbReference type="PANTHER" id="PTHR22967:SF57">
    <property type="entry name" value="AUXILIN, ISOFORM A-RELATED"/>
    <property type="match status" value="1"/>
</dbReference>
<dbReference type="InterPro" id="IPR000719">
    <property type="entry name" value="Prot_kinase_dom"/>
</dbReference>
<evidence type="ECO:0000256" key="11">
    <source>
        <dbReference type="ARBA" id="ARBA00022840"/>
    </source>
</evidence>
<feature type="compositionally biased region" description="Polar residues" evidence="17">
    <location>
        <begin position="887"/>
        <end position="898"/>
    </location>
</feature>
<dbReference type="InterPro" id="IPR011009">
    <property type="entry name" value="Kinase-like_dom_sf"/>
</dbReference>
<evidence type="ECO:0000256" key="6">
    <source>
        <dbReference type="ARBA" id="ARBA00022527"/>
    </source>
</evidence>
<dbReference type="EC" id="2.7.11.1" evidence="4"/>
<dbReference type="InterPro" id="IPR008271">
    <property type="entry name" value="Ser/Thr_kinase_AS"/>
</dbReference>
<feature type="region of interest" description="Disordered" evidence="17">
    <location>
        <begin position="450"/>
        <end position="725"/>
    </location>
</feature>
<dbReference type="Pfam" id="PF09748">
    <property type="entry name" value="Med10"/>
    <property type="match status" value="1"/>
</dbReference>
<comment type="catalytic activity">
    <reaction evidence="16">
        <text>L-seryl-[protein] + ATP = O-phospho-L-seryl-[protein] + ADP + H(+)</text>
        <dbReference type="Rhea" id="RHEA:17989"/>
        <dbReference type="Rhea" id="RHEA-COMP:9863"/>
        <dbReference type="Rhea" id="RHEA-COMP:11604"/>
        <dbReference type="ChEBI" id="CHEBI:15378"/>
        <dbReference type="ChEBI" id="CHEBI:29999"/>
        <dbReference type="ChEBI" id="CHEBI:30616"/>
        <dbReference type="ChEBI" id="CHEBI:83421"/>
        <dbReference type="ChEBI" id="CHEBI:456216"/>
        <dbReference type="EC" id="2.7.11.1"/>
    </reaction>
</comment>
<protein>
    <recommendedName>
        <fullName evidence="4">non-specific serine/threonine protein kinase</fullName>
        <ecNumber evidence="4">2.7.11.1</ecNumber>
    </recommendedName>
</protein>
<evidence type="ECO:0000256" key="17">
    <source>
        <dbReference type="SAM" id="MobiDB-lite"/>
    </source>
</evidence>
<dbReference type="SUPFAM" id="SSF56112">
    <property type="entry name" value="Protein kinase-like (PK-like)"/>
    <property type="match status" value="1"/>
</dbReference>
<evidence type="ECO:0000256" key="4">
    <source>
        <dbReference type="ARBA" id="ARBA00012513"/>
    </source>
</evidence>
<organism evidence="19 20">
    <name type="scientific">Penicillium antarcticum</name>
    <dbReference type="NCBI Taxonomy" id="416450"/>
    <lineage>
        <taxon>Eukaryota</taxon>
        <taxon>Fungi</taxon>
        <taxon>Dikarya</taxon>
        <taxon>Ascomycota</taxon>
        <taxon>Pezizomycotina</taxon>
        <taxon>Eurotiomycetes</taxon>
        <taxon>Eurotiomycetidae</taxon>
        <taxon>Eurotiales</taxon>
        <taxon>Aspergillaceae</taxon>
        <taxon>Penicillium</taxon>
    </lineage>
</organism>
<evidence type="ECO:0000256" key="14">
    <source>
        <dbReference type="ARBA" id="ARBA00023242"/>
    </source>
</evidence>
<dbReference type="GO" id="GO:0000147">
    <property type="term" value="P:actin cortical patch assembly"/>
    <property type="evidence" value="ECO:0007669"/>
    <property type="project" value="TreeGrafter"/>
</dbReference>
<comment type="similarity">
    <text evidence="3">Belongs to the Mediator complex subunit 10 family.</text>
</comment>
<dbReference type="InterPro" id="IPR019145">
    <property type="entry name" value="Mediator_Med10"/>
</dbReference>
<feature type="compositionally biased region" description="Basic and acidic residues" evidence="17">
    <location>
        <begin position="767"/>
        <end position="824"/>
    </location>
</feature>
<evidence type="ECO:0000256" key="12">
    <source>
        <dbReference type="ARBA" id="ARBA00023015"/>
    </source>
</evidence>
<keyword evidence="14" id="KW-0539">Nucleus</keyword>
<dbReference type="STRING" id="416450.A0A1V6Q4J0"/>
<sequence length="1198" mass="132050">MSSQAYHGHSATSRQFPAYNPVAATAAPAGTLLPGTKVQVGSHRVVVEKYLSEGGFAHVYVVRLPQAVNGSETAVLKRVAVPDKAALANMRTEVETMKKLKGHRHIVKYIDSHASQLRGGGYEVFLIMEYCAGGGLIDFMNTRLQHRLTEPEIVKIFSDVAEGVACMHYLKPPLLHRDLKVENVLISGKGSSATYKLCDFGSSAPPRPAATSAAEGRLIEDDVQRHTTLQYRSPEMIDVYRKQPIDEKSDIWALGVFLYKLCYYTTPFEEVGQMAILNATFKYPSYPSFSPRLKLLVGSMLKEDPRNRPNIYEVVREACKMQGKDIPIKDIYSNRSISEARKYQELPPTPVEAPAPGATFTPPVQETEIIPEIAPMRRGRPGKPQSSHPSSARPSPSPYRPPAVGSSTDPFAALDGGAPRKKTLEETSKRFPSLDQFDILHEKGDKFEFEPAVAESKSEDEDLSQRLTNALADDAFARHQSPEREQKPAFKRPSEASPVRSPNAREVPTRQPAPLYQPTPQRPTMVSTGTMTSPAQTPRLPEPKISSRPIYRFPSSDNERPSSQSWKAEEQAPSPPMSGLKPEASPRLSSDHMSTLSNSARPSMETLRRPSGLEVNDPVRSKSAVPKARPLSVQSPARYDLPRDSESPRSSLDMSRAQYEGGAPLRSVRTDIDRDADRAKISSDVDYLRAMEEEESNRKREKRSSGSHKHKQRGSLSTLSLSGGKNLFAGRFGDAFRRFEAGNQDKPSTPPSEGVPQQVLIGGSDSGEERFSPDNEIAMKDADRDDISPEMRRELERRRLSQEEKRVASAAAEYRRRVAEKGDGGRSASDGPRSRTIQDKMQSLLGESNKPVVPKTATGYGRFTETSSPLQAKQSETQPISCKIPASRTSGPSYNSREGSIAIPDRREDNSAPAGLPHSGKTPSYPPTQRPAARPTAPPKPKNLRVGGDTSRPGSSKGQGQSPSFQTIPASPGGEDWEANFSKRFPSLSGLEMETEIEIPKYANRSRSPPLVSPRKTKTNLTCPLLRLFFRVQAMAPVTLKTVDDDLKEVIQHLFEIQSAVHGYLGPETQQELVRKIKNLTLALSTLSTHTQPSSNSETQQEQNQNIDPSNPPLSSIQLPPEIIDYVDSARNPDIYTREFVELVQRGNQDLRGKREAFGSFRDVLAREMRSAMPECRGEVDRVVVASGGTVPESDGGN</sequence>
<name>A0A1V6Q4J0_9EURO</name>
<comment type="subcellular location">
    <subcellularLocation>
        <location evidence="2">Cytoplasm</location>
    </subcellularLocation>
    <subcellularLocation>
        <location evidence="1">Nucleus</location>
    </subcellularLocation>
</comment>
<keyword evidence="5" id="KW-0963">Cytoplasm</keyword>
<dbReference type="CDD" id="cd14037">
    <property type="entry name" value="STKc_NAK_like"/>
    <property type="match status" value="1"/>
</dbReference>
<evidence type="ECO:0000313" key="20">
    <source>
        <dbReference type="Proteomes" id="UP000191672"/>
    </source>
</evidence>
<dbReference type="GO" id="GO:0007015">
    <property type="term" value="P:actin filament organization"/>
    <property type="evidence" value="ECO:0007669"/>
    <property type="project" value="TreeGrafter"/>
</dbReference>
<dbReference type="GO" id="GO:0005737">
    <property type="term" value="C:cytoplasm"/>
    <property type="evidence" value="ECO:0007669"/>
    <property type="project" value="UniProtKB-SubCell"/>
</dbReference>
<evidence type="ECO:0000256" key="13">
    <source>
        <dbReference type="ARBA" id="ARBA00023163"/>
    </source>
</evidence>